<dbReference type="PANTHER" id="PTHR46543">
    <property type="entry name" value="ZINC FINGER CCHC DOMAIN-CONTAINING PROTEIN 7"/>
    <property type="match status" value="1"/>
</dbReference>
<feature type="compositionally biased region" description="Low complexity" evidence="8">
    <location>
        <begin position="203"/>
        <end position="223"/>
    </location>
</feature>
<dbReference type="HOGENOM" id="CLU_391368_0_0_1"/>
<dbReference type="AlphaFoldDB" id="G0SD87"/>
<dbReference type="GO" id="GO:0031499">
    <property type="term" value="C:TRAMP complex"/>
    <property type="evidence" value="ECO:0007669"/>
    <property type="project" value="TreeGrafter"/>
</dbReference>
<dbReference type="eggNOG" id="KOG4400">
    <property type="taxonomic scope" value="Eukaryota"/>
</dbReference>
<evidence type="ECO:0000259" key="9">
    <source>
        <dbReference type="PROSITE" id="PS50158"/>
    </source>
</evidence>
<dbReference type="GO" id="GO:0071036">
    <property type="term" value="P:nuclear polyadenylation-dependent snoRNA catabolic process"/>
    <property type="evidence" value="ECO:0007669"/>
    <property type="project" value="TreeGrafter"/>
</dbReference>
<dbReference type="OrthoDB" id="7608935at2759"/>
<keyword evidence="6" id="KW-0539">Nucleus</keyword>
<evidence type="ECO:0000256" key="6">
    <source>
        <dbReference type="ARBA" id="ARBA00023242"/>
    </source>
</evidence>
<proteinExistence type="predicted"/>
<evidence type="ECO:0000313" key="11">
    <source>
        <dbReference type="Proteomes" id="UP000008066"/>
    </source>
</evidence>
<dbReference type="GeneID" id="18259128"/>
<dbReference type="PROSITE" id="PS50158">
    <property type="entry name" value="ZF_CCHC"/>
    <property type="match status" value="1"/>
</dbReference>
<reference evidence="10 11" key="1">
    <citation type="journal article" date="2011" name="Cell">
        <title>Insight into structure and assembly of the nuclear pore complex by utilizing the genome of a eukaryotic thermophile.</title>
        <authorList>
            <person name="Amlacher S."/>
            <person name="Sarges P."/>
            <person name="Flemming D."/>
            <person name="van Noort V."/>
            <person name="Kunze R."/>
            <person name="Devos D.P."/>
            <person name="Arumugam M."/>
            <person name="Bork P."/>
            <person name="Hurt E."/>
        </authorList>
    </citation>
    <scope>NUCLEOTIDE SEQUENCE [LARGE SCALE GENOMIC DNA]</scope>
    <source>
        <strain evidence="11">DSM 1495 / CBS 144.50 / IMI 039719</strain>
    </source>
</reference>
<dbReference type="GO" id="GO:0071035">
    <property type="term" value="P:nuclear polyadenylation-dependent rRNA catabolic process"/>
    <property type="evidence" value="ECO:0007669"/>
    <property type="project" value="TreeGrafter"/>
</dbReference>
<organism evidence="11">
    <name type="scientific">Chaetomium thermophilum (strain DSM 1495 / CBS 144.50 / IMI 039719)</name>
    <name type="common">Thermochaetoides thermophila</name>
    <dbReference type="NCBI Taxonomy" id="759272"/>
    <lineage>
        <taxon>Eukaryota</taxon>
        <taxon>Fungi</taxon>
        <taxon>Dikarya</taxon>
        <taxon>Ascomycota</taxon>
        <taxon>Pezizomycotina</taxon>
        <taxon>Sordariomycetes</taxon>
        <taxon>Sordariomycetidae</taxon>
        <taxon>Sordariales</taxon>
        <taxon>Chaetomiaceae</taxon>
        <taxon>Thermochaetoides</taxon>
    </lineage>
</organism>
<keyword evidence="11" id="KW-1185">Reference proteome</keyword>
<dbReference type="GO" id="GO:0003723">
    <property type="term" value="F:RNA binding"/>
    <property type="evidence" value="ECO:0007669"/>
    <property type="project" value="TreeGrafter"/>
</dbReference>
<evidence type="ECO:0000256" key="3">
    <source>
        <dbReference type="ARBA" id="ARBA00022737"/>
    </source>
</evidence>
<evidence type="ECO:0000256" key="5">
    <source>
        <dbReference type="ARBA" id="ARBA00022833"/>
    </source>
</evidence>
<feature type="compositionally biased region" description="Polar residues" evidence="8">
    <location>
        <begin position="1"/>
        <end position="13"/>
    </location>
</feature>
<accession>G0SD87</accession>
<dbReference type="GO" id="GO:0071031">
    <property type="term" value="P:nuclear mRNA surveillance of mRNA 3'-end processing"/>
    <property type="evidence" value="ECO:0007669"/>
    <property type="project" value="TreeGrafter"/>
</dbReference>
<dbReference type="SUPFAM" id="SSF57756">
    <property type="entry name" value="Retrovirus zinc finger-like domains"/>
    <property type="match status" value="1"/>
</dbReference>
<dbReference type="GO" id="GO:0071037">
    <property type="term" value="P:nuclear polyadenylation-dependent snRNA catabolic process"/>
    <property type="evidence" value="ECO:0007669"/>
    <property type="project" value="TreeGrafter"/>
</dbReference>
<dbReference type="InterPro" id="IPR001878">
    <property type="entry name" value="Znf_CCHC"/>
</dbReference>
<gene>
    <name evidence="10" type="ORF">CTHT_0050900</name>
</gene>
<dbReference type="RefSeq" id="XP_006695433.1">
    <property type="nucleotide sequence ID" value="XM_006695370.1"/>
</dbReference>
<keyword evidence="3" id="KW-0677">Repeat</keyword>
<protein>
    <recommendedName>
        <fullName evidence="9">CCHC-type domain-containing protein</fullName>
    </recommendedName>
</protein>
<feature type="region of interest" description="Disordered" evidence="8">
    <location>
        <begin position="580"/>
        <end position="642"/>
    </location>
</feature>
<dbReference type="InterPro" id="IPR051644">
    <property type="entry name" value="TRAMP_AT-DNA-binding"/>
</dbReference>
<dbReference type="GO" id="GO:0071039">
    <property type="term" value="P:nuclear polyadenylation-dependent CUT catabolic process"/>
    <property type="evidence" value="ECO:0007669"/>
    <property type="project" value="TreeGrafter"/>
</dbReference>
<evidence type="ECO:0000256" key="4">
    <source>
        <dbReference type="ARBA" id="ARBA00022771"/>
    </source>
</evidence>
<keyword evidence="5" id="KW-0862">Zinc</keyword>
<feature type="compositionally biased region" description="Basic and acidic residues" evidence="8">
    <location>
        <begin position="142"/>
        <end position="152"/>
    </location>
</feature>
<dbReference type="InterPro" id="IPR036875">
    <property type="entry name" value="Znf_CCHC_sf"/>
</dbReference>
<dbReference type="KEGG" id="cthr:CTHT_0050900"/>
<keyword evidence="2" id="KW-0479">Metal-binding</keyword>
<dbReference type="GO" id="GO:0008270">
    <property type="term" value="F:zinc ion binding"/>
    <property type="evidence" value="ECO:0007669"/>
    <property type="project" value="UniProtKB-KW"/>
</dbReference>
<comment type="subcellular location">
    <subcellularLocation>
        <location evidence="1">Nucleus</location>
    </subcellularLocation>
</comment>
<sequence>MAEPTQSDNTANQDAVDVVSTPKANVDPSSSPLASTQKRSADDAGIDDDDSGSTSQQSPKEDESTHDVGDDKASEALAQAKRVKRGSPSGTLGSPKPHVGWNRGVTNNLRTSFGGGFSRLNTLRKPPTAPASQNEQDATPQLKEERNAKFEEGSSSASRPDAPALSTKEIKEVQTIKLTQVQTVPQDDQRSLTAPESVQEALQFSQAPTATTATSTTSQEAAAWIQPPPRPAVDFENIRNKDQQGWEGIFLSWCKSLNYFNNNSIRASTARERHRILETYFTWVGSIQGISKAKASSARRAAVEFAQSHQEQLAEWFLQTSTPEIEPTMGSLDEPKGPEAIENGADTVNNQASLTNATITDMEIEHRAHYFPGAEIHETFCIVCASSGHSSNHCPELTCKHCQADWHRPWQCPTRQRCGKCKQLGHHKRQCREKLILPVDERDCAHCASRDHQDHQCPTLVKSFIVREGEESRLRKVQAVPIYCYSCGAKGHYGPECWVNRNQPRNADPWAASYSVANAARYVDPASTEIAVAYQSARGSTQPQEDDAGRPNLGHSIVPQRHIVFEDDEDDDEDEGFIRPLVSRNQPGAGNRAGQIRIAGTASAGGRGTAGLPPRPPHPAQQQLGQQHGGGGGSRKKRRGGR</sequence>
<evidence type="ECO:0000256" key="7">
    <source>
        <dbReference type="PROSITE-ProRule" id="PRU00047"/>
    </source>
</evidence>
<feature type="domain" description="CCHC-type" evidence="9">
    <location>
        <begin position="484"/>
        <end position="497"/>
    </location>
</feature>
<dbReference type="STRING" id="759272.G0SD87"/>
<dbReference type="PANTHER" id="PTHR46543:SF1">
    <property type="entry name" value="ZINC FINGER CCHC DOMAIN-CONTAINING PROTEIN 7"/>
    <property type="match status" value="1"/>
</dbReference>
<evidence type="ECO:0000256" key="8">
    <source>
        <dbReference type="SAM" id="MobiDB-lite"/>
    </source>
</evidence>
<evidence type="ECO:0000256" key="1">
    <source>
        <dbReference type="ARBA" id="ARBA00004123"/>
    </source>
</evidence>
<dbReference type="Proteomes" id="UP000008066">
    <property type="component" value="Unassembled WGS sequence"/>
</dbReference>
<feature type="region of interest" description="Disordered" evidence="8">
    <location>
        <begin position="1"/>
        <end position="230"/>
    </location>
</feature>
<feature type="compositionally biased region" description="Polar residues" evidence="8">
    <location>
        <begin position="130"/>
        <end position="139"/>
    </location>
</feature>
<evidence type="ECO:0000313" key="10">
    <source>
        <dbReference type="EMBL" id="EGS18488.1"/>
    </source>
</evidence>
<dbReference type="GO" id="GO:0071038">
    <property type="term" value="P:TRAMP-dependent tRNA surveillance pathway"/>
    <property type="evidence" value="ECO:0007669"/>
    <property type="project" value="TreeGrafter"/>
</dbReference>
<feature type="compositionally biased region" description="Polar residues" evidence="8">
    <location>
        <begin position="176"/>
        <end position="202"/>
    </location>
</feature>
<feature type="region of interest" description="Disordered" evidence="8">
    <location>
        <begin position="535"/>
        <end position="560"/>
    </location>
</feature>
<dbReference type="Gene3D" id="4.10.60.10">
    <property type="entry name" value="Zinc finger, CCHC-type"/>
    <property type="match status" value="1"/>
</dbReference>
<feature type="compositionally biased region" description="Basic and acidic residues" evidence="8">
    <location>
        <begin position="59"/>
        <end position="74"/>
    </location>
</feature>
<feature type="compositionally biased region" description="Polar residues" evidence="8">
    <location>
        <begin position="27"/>
        <end position="38"/>
    </location>
</feature>
<evidence type="ECO:0000256" key="2">
    <source>
        <dbReference type="ARBA" id="ARBA00022723"/>
    </source>
</evidence>
<keyword evidence="4 7" id="KW-0863">Zinc-finger</keyword>
<dbReference type="EMBL" id="GL988045">
    <property type="protein sequence ID" value="EGS18488.1"/>
    <property type="molecule type" value="Genomic_DNA"/>
</dbReference>
<name>G0SD87_CHATD</name>
<dbReference type="SMART" id="SM00343">
    <property type="entry name" value="ZnF_C2HC"/>
    <property type="match status" value="5"/>
</dbReference>